<dbReference type="GO" id="GO:0006529">
    <property type="term" value="P:asparagine biosynthetic process"/>
    <property type="evidence" value="ECO:0007669"/>
    <property type="project" value="UniProtKB-KW"/>
</dbReference>
<name>A0A7Y0DZX5_9PROT</name>
<dbReference type="InterPro" id="IPR051786">
    <property type="entry name" value="ASN_synthetase/amidase"/>
</dbReference>
<dbReference type="Pfam" id="PF13537">
    <property type="entry name" value="GATase_7"/>
    <property type="match status" value="1"/>
</dbReference>
<dbReference type="Pfam" id="PF00733">
    <property type="entry name" value="Asn_synthase"/>
    <property type="match status" value="1"/>
</dbReference>
<dbReference type="NCBIfam" id="TIGR01536">
    <property type="entry name" value="asn_synth_AEB"/>
    <property type="match status" value="1"/>
</dbReference>
<dbReference type="PIRSF" id="PIRSF001589">
    <property type="entry name" value="Asn_synthetase_glu-h"/>
    <property type="match status" value="1"/>
</dbReference>
<evidence type="ECO:0000256" key="2">
    <source>
        <dbReference type="ARBA" id="ARBA00005752"/>
    </source>
</evidence>
<keyword evidence="4 9" id="KW-0547">Nucleotide-binding</keyword>
<dbReference type="InterPro" id="IPR029055">
    <property type="entry name" value="Ntn_hydrolases_N"/>
</dbReference>
<dbReference type="Gene3D" id="3.40.50.620">
    <property type="entry name" value="HUPs"/>
    <property type="match status" value="1"/>
</dbReference>
<dbReference type="Proteomes" id="UP000539372">
    <property type="component" value="Unassembled WGS sequence"/>
</dbReference>
<evidence type="ECO:0000313" key="12">
    <source>
        <dbReference type="EMBL" id="NMM44683.1"/>
    </source>
</evidence>
<keyword evidence="8" id="KW-0061">Asparagine biosynthesis</keyword>
<comment type="caution">
    <text evidence="12">The sequence shown here is derived from an EMBL/GenBank/DDBJ whole genome shotgun (WGS) entry which is preliminary data.</text>
</comment>
<keyword evidence="6 8" id="KW-0315">Glutamine amidotransferase</keyword>
<evidence type="ECO:0000256" key="7">
    <source>
        <dbReference type="ARBA" id="ARBA00048741"/>
    </source>
</evidence>
<evidence type="ECO:0000256" key="6">
    <source>
        <dbReference type="ARBA" id="ARBA00022962"/>
    </source>
</evidence>
<dbReference type="PANTHER" id="PTHR43284:SF1">
    <property type="entry name" value="ASPARAGINE SYNTHETASE"/>
    <property type="match status" value="1"/>
</dbReference>
<dbReference type="EMBL" id="JABBNT010000002">
    <property type="protein sequence ID" value="NMM44683.1"/>
    <property type="molecule type" value="Genomic_DNA"/>
</dbReference>
<feature type="binding site" evidence="9">
    <location>
        <begin position="371"/>
        <end position="372"/>
    </location>
    <ligand>
        <name>ATP</name>
        <dbReference type="ChEBI" id="CHEBI:30616"/>
    </ligand>
</feature>
<evidence type="ECO:0000256" key="4">
    <source>
        <dbReference type="ARBA" id="ARBA00022741"/>
    </source>
</evidence>
<gene>
    <name evidence="12" type="primary">asnB</name>
    <name evidence="12" type="ORF">HH303_09335</name>
</gene>
<evidence type="ECO:0000256" key="3">
    <source>
        <dbReference type="ARBA" id="ARBA00012737"/>
    </source>
</evidence>
<proteinExistence type="inferred from homology"/>
<dbReference type="InterPro" id="IPR001962">
    <property type="entry name" value="Asn_synthase"/>
</dbReference>
<keyword evidence="12" id="KW-0436">Ligase</keyword>
<protein>
    <recommendedName>
        <fullName evidence="3">asparagine synthase (glutamine-hydrolyzing)</fullName>
        <ecNumber evidence="3">6.3.5.4</ecNumber>
    </recommendedName>
</protein>
<feature type="active site" description="For GATase activity" evidence="8">
    <location>
        <position position="2"/>
    </location>
</feature>
<evidence type="ECO:0000256" key="1">
    <source>
        <dbReference type="ARBA" id="ARBA00005187"/>
    </source>
</evidence>
<comment type="pathway">
    <text evidence="1">Amino-acid biosynthesis; L-asparagine biosynthesis; L-asparagine from L-aspartate (L-Gln route): step 1/1.</text>
</comment>
<feature type="binding site" evidence="9">
    <location>
        <position position="271"/>
    </location>
    <ligand>
        <name>ATP</name>
        <dbReference type="ChEBI" id="CHEBI:30616"/>
    </ligand>
</feature>
<dbReference type="PANTHER" id="PTHR43284">
    <property type="entry name" value="ASPARAGINE SYNTHETASE (GLUTAMINE-HYDROLYZING)"/>
    <property type="match status" value="1"/>
</dbReference>
<feature type="site" description="Important for beta-aspartyl-AMP intermediate formation" evidence="10">
    <location>
        <position position="373"/>
    </location>
</feature>
<dbReference type="GO" id="GO:0005524">
    <property type="term" value="F:ATP binding"/>
    <property type="evidence" value="ECO:0007669"/>
    <property type="project" value="UniProtKB-KW"/>
</dbReference>
<dbReference type="SUPFAM" id="SSF56235">
    <property type="entry name" value="N-terminal nucleophile aminohydrolases (Ntn hydrolases)"/>
    <property type="match status" value="1"/>
</dbReference>
<organism evidence="12 13">
    <name type="scientific">Pacificispira spongiicola</name>
    <dbReference type="NCBI Taxonomy" id="2729598"/>
    <lineage>
        <taxon>Bacteria</taxon>
        <taxon>Pseudomonadati</taxon>
        <taxon>Pseudomonadota</taxon>
        <taxon>Alphaproteobacteria</taxon>
        <taxon>Rhodospirillales</taxon>
        <taxon>Rhodospirillaceae</taxon>
        <taxon>Pacificispira</taxon>
    </lineage>
</organism>
<evidence type="ECO:0000256" key="9">
    <source>
        <dbReference type="PIRSR" id="PIRSR001589-2"/>
    </source>
</evidence>
<feature type="binding site" evidence="9">
    <location>
        <position position="298"/>
    </location>
    <ligand>
        <name>ATP</name>
        <dbReference type="ChEBI" id="CHEBI:30616"/>
    </ligand>
</feature>
<dbReference type="PROSITE" id="PS51278">
    <property type="entry name" value="GATASE_TYPE_2"/>
    <property type="match status" value="1"/>
</dbReference>
<dbReference type="AlphaFoldDB" id="A0A7Y0DZX5"/>
<dbReference type="InterPro" id="IPR033738">
    <property type="entry name" value="AsnB_N"/>
</dbReference>
<evidence type="ECO:0000256" key="5">
    <source>
        <dbReference type="ARBA" id="ARBA00022840"/>
    </source>
</evidence>
<dbReference type="Gene3D" id="3.60.20.10">
    <property type="entry name" value="Glutamine Phosphoribosylpyrophosphate, subunit 1, domain 1"/>
    <property type="match status" value="1"/>
</dbReference>
<dbReference type="InterPro" id="IPR017932">
    <property type="entry name" value="GATase_2_dom"/>
</dbReference>
<dbReference type="CDD" id="cd01991">
    <property type="entry name" value="Asn_synthase_B_C"/>
    <property type="match status" value="1"/>
</dbReference>
<evidence type="ECO:0000256" key="10">
    <source>
        <dbReference type="PIRSR" id="PIRSR001589-3"/>
    </source>
</evidence>
<evidence type="ECO:0000259" key="11">
    <source>
        <dbReference type="PROSITE" id="PS51278"/>
    </source>
</evidence>
<dbReference type="InterPro" id="IPR006426">
    <property type="entry name" value="Asn_synth_AEB"/>
</dbReference>
<dbReference type="RefSeq" id="WP_169625028.1">
    <property type="nucleotide sequence ID" value="NZ_JABBNT010000002.1"/>
</dbReference>
<dbReference type="EC" id="6.3.5.4" evidence="3"/>
<dbReference type="GO" id="GO:0004066">
    <property type="term" value="F:asparagine synthase (glutamine-hydrolyzing) activity"/>
    <property type="evidence" value="ECO:0007669"/>
    <property type="project" value="UniProtKB-EC"/>
</dbReference>
<keyword evidence="8" id="KW-0028">Amino-acid biosynthesis</keyword>
<keyword evidence="13" id="KW-1185">Reference proteome</keyword>
<evidence type="ECO:0000313" key="13">
    <source>
        <dbReference type="Proteomes" id="UP000539372"/>
    </source>
</evidence>
<dbReference type="SUPFAM" id="SSF52402">
    <property type="entry name" value="Adenine nucleotide alpha hydrolases-like"/>
    <property type="match status" value="1"/>
</dbReference>
<dbReference type="GO" id="GO:0005829">
    <property type="term" value="C:cytosol"/>
    <property type="evidence" value="ECO:0007669"/>
    <property type="project" value="TreeGrafter"/>
</dbReference>
<sequence length="637" mass="70130">MCGIAGYIDLDRRSPDALLAETGRAMTDAIYRRGPDMGAVWTDEAAGIAQGFRRLAIIDLSEAGHQPMHSADGRFVITYNGEIYNYQDLAEDLASRGHRFRGHSDTEVMLELFARDGVEKTLPRLIGMFAIALWDRRDRRLTLIRDRLGIKPVYFGRQGHRVYWGSELKAIRAHRDFVAHVDPAAINGFLQGNAVTAPACIYRDIQALPPGHLATVAANGDIDIRPYWSMEDVAKAPQTTLSLDEAVDEAERLIGDAVRRRMVADVPLGALLSGGIDSSTVVALMQKASNRPVKTYTIGFGAADYDEATHAEAVAKHLGTDHRTLSLSPDAARDLIPNLPDWYDEPFADSSALPTYLVSRLAREDVTVALSGDGGDEVFFGYNRHKALGAMERRLASVPGFARRLAGCALAAPGPALWDSLANMIPASKRPRMAGVKVQKLGRALRADTADQRYLDVVTHWPGNLTGQHPPPRLPKGIPAGDAALRAAWTDTVTYLPSDILTKVDRASMAVSLEARVPLLDHRVVEFAWTLPTEYKIHNGVTKYPLREILYRHVPRALVDRPKSGFAIPLGDWLAGPLRDWAESLLNEDRIAKRGWIDPAPVRKAWSDHLAGRGARAEALWGICMLEAWAERWIGTP</sequence>
<comment type="catalytic activity">
    <reaction evidence="7">
        <text>L-aspartate + L-glutamine + ATP + H2O = L-asparagine + L-glutamate + AMP + diphosphate + H(+)</text>
        <dbReference type="Rhea" id="RHEA:12228"/>
        <dbReference type="ChEBI" id="CHEBI:15377"/>
        <dbReference type="ChEBI" id="CHEBI:15378"/>
        <dbReference type="ChEBI" id="CHEBI:29985"/>
        <dbReference type="ChEBI" id="CHEBI:29991"/>
        <dbReference type="ChEBI" id="CHEBI:30616"/>
        <dbReference type="ChEBI" id="CHEBI:33019"/>
        <dbReference type="ChEBI" id="CHEBI:58048"/>
        <dbReference type="ChEBI" id="CHEBI:58359"/>
        <dbReference type="ChEBI" id="CHEBI:456215"/>
        <dbReference type="EC" id="6.3.5.4"/>
    </reaction>
</comment>
<accession>A0A7Y0DZX5</accession>
<dbReference type="CDD" id="cd00712">
    <property type="entry name" value="AsnB"/>
    <property type="match status" value="1"/>
</dbReference>
<keyword evidence="5 9" id="KW-0067">ATP-binding</keyword>
<feature type="binding site" evidence="9">
    <location>
        <position position="105"/>
    </location>
    <ligand>
        <name>L-glutamine</name>
        <dbReference type="ChEBI" id="CHEBI:58359"/>
    </ligand>
</feature>
<evidence type="ECO:0000256" key="8">
    <source>
        <dbReference type="PIRSR" id="PIRSR001589-1"/>
    </source>
</evidence>
<comment type="similarity">
    <text evidence="2">Belongs to the asparagine synthetase family.</text>
</comment>
<feature type="domain" description="Glutamine amidotransferase type-2" evidence="11">
    <location>
        <begin position="2"/>
        <end position="219"/>
    </location>
</feature>
<reference evidence="12 13" key="1">
    <citation type="submission" date="2020-04" db="EMBL/GenBank/DDBJ databases">
        <title>Rhodospirillaceae bacterium KN72 isolated from deep sea.</title>
        <authorList>
            <person name="Zhang D.-C."/>
        </authorList>
    </citation>
    <scope>NUCLEOTIDE SEQUENCE [LARGE SCALE GENOMIC DNA]</scope>
    <source>
        <strain evidence="12 13">KN72</strain>
    </source>
</reference>
<dbReference type="InterPro" id="IPR014729">
    <property type="entry name" value="Rossmann-like_a/b/a_fold"/>
</dbReference>